<evidence type="ECO:0000313" key="2">
    <source>
        <dbReference type="Proteomes" id="UP000053477"/>
    </source>
</evidence>
<dbReference type="InParanoid" id="A0A0H2SCA7"/>
<gene>
    <name evidence="1" type="ORF">SCHPADRAFT_939495</name>
</gene>
<sequence>MPQAMSKRNSLKPMNFVQESRIRRKKEKEEQAHLNDTVLKCKRLQWSRSMRDEAYGKFCATRDSLRALYAQIEFKKAELIKARSDYHEVNKIVKKHRSDVREACIKYEIPEEHYVFREAHSSDNGYDTDSVTDVATDLEDVDLEISQSGKKTDGKVSLLIVLRE</sequence>
<dbReference type="AlphaFoldDB" id="A0A0H2SCA7"/>
<dbReference type="Proteomes" id="UP000053477">
    <property type="component" value="Unassembled WGS sequence"/>
</dbReference>
<keyword evidence="2" id="KW-1185">Reference proteome</keyword>
<name>A0A0H2SCA7_9AGAM</name>
<dbReference type="EMBL" id="KQ085942">
    <property type="protein sequence ID" value="KLO14571.1"/>
    <property type="molecule type" value="Genomic_DNA"/>
</dbReference>
<reference evidence="1 2" key="1">
    <citation type="submission" date="2015-04" db="EMBL/GenBank/DDBJ databases">
        <title>Complete genome sequence of Schizopora paradoxa KUC8140, a cosmopolitan wood degrader in East Asia.</title>
        <authorList>
            <consortium name="DOE Joint Genome Institute"/>
            <person name="Min B."/>
            <person name="Park H."/>
            <person name="Jang Y."/>
            <person name="Kim J.-J."/>
            <person name="Kim K.H."/>
            <person name="Pangilinan J."/>
            <person name="Lipzen A."/>
            <person name="Riley R."/>
            <person name="Grigoriev I.V."/>
            <person name="Spatafora J.W."/>
            <person name="Choi I.-G."/>
        </authorList>
    </citation>
    <scope>NUCLEOTIDE SEQUENCE [LARGE SCALE GENOMIC DNA]</scope>
    <source>
        <strain evidence="1 2">KUC8140</strain>
    </source>
</reference>
<evidence type="ECO:0000313" key="1">
    <source>
        <dbReference type="EMBL" id="KLO14571.1"/>
    </source>
</evidence>
<accession>A0A0H2SCA7</accession>
<protein>
    <submittedName>
        <fullName evidence="1">Uncharacterized protein</fullName>
    </submittedName>
</protein>
<organism evidence="1 2">
    <name type="scientific">Schizopora paradoxa</name>
    <dbReference type="NCBI Taxonomy" id="27342"/>
    <lineage>
        <taxon>Eukaryota</taxon>
        <taxon>Fungi</taxon>
        <taxon>Dikarya</taxon>
        <taxon>Basidiomycota</taxon>
        <taxon>Agaricomycotina</taxon>
        <taxon>Agaricomycetes</taxon>
        <taxon>Hymenochaetales</taxon>
        <taxon>Schizoporaceae</taxon>
        <taxon>Schizopora</taxon>
    </lineage>
</organism>
<proteinExistence type="predicted"/>